<name>A0A383A9C5_9ZZZZ</name>
<reference evidence="1" key="1">
    <citation type="submission" date="2018-05" db="EMBL/GenBank/DDBJ databases">
        <authorList>
            <person name="Lanie J.A."/>
            <person name="Ng W.-L."/>
            <person name="Kazmierczak K.M."/>
            <person name="Andrzejewski T.M."/>
            <person name="Davidsen T.M."/>
            <person name="Wayne K.J."/>
            <person name="Tettelin H."/>
            <person name="Glass J.I."/>
            <person name="Rusch D."/>
            <person name="Podicherti R."/>
            <person name="Tsui H.-C.T."/>
            <person name="Winkler M.E."/>
        </authorList>
    </citation>
    <scope>NUCLEOTIDE SEQUENCE</scope>
</reference>
<protein>
    <submittedName>
        <fullName evidence="1">Uncharacterized protein</fullName>
    </submittedName>
</protein>
<feature type="non-terminal residue" evidence="1">
    <location>
        <position position="68"/>
    </location>
</feature>
<gene>
    <name evidence="1" type="ORF">METZ01_LOCUS457087</name>
</gene>
<proteinExistence type="predicted"/>
<accession>A0A383A9C5</accession>
<dbReference type="EMBL" id="UINC01190199">
    <property type="protein sequence ID" value="SVE04233.1"/>
    <property type="molecule type" value="Genomic_DNA"/>
</dbReference>
<dbReference type="AlphaFoldDB" id="A0A383A9C5"/>
<organism evidence="1">
    <name type="scientific">marine metagenome</name>
    <dbReference type="NCBI Taxonomy" id="408172"/>
    <lineage>
        <taxon>unclassified sequences</taxon>
        <taxon>metagenomes</taxon>
        <taxon>ecological metagenomes</taxon>
    </lineage>
</organism>
<evidence type="ECO:0000313" key="1">
    <source>
        <dbReference type="EMBL" id="SVE04233.1"/>
    </source>
</evidence>
<sequence length="68" mass="8234">MTDLFYPDYTQHQNLVKEHEDLGKIYSQPMAVWLGRDRYHKLKRVPSRIKRLLKRAKNKTVVFVIYSI</sequence>